<accession>A0A100IKT1</accession>
<dbReference type="PANTHER" id="PTHR10146:SF14">
    <property type="entry name" value="PYRIDOXAL PHOSPHATE HOMEOSTASIS PROTEIN"/>
    <property type="match status" value="1"/>
</dbReference>
<proteinExistence type="inferred from homology"/>
<dbReference type="VEuPathDB" id="FungiDB:An14g00550"/>
<dbReference type="PANTHER" id="PTHR10146">
    <property type="entry name" value="PROLINE SYNTHETASE CO-TRANSCRIBED BACTERIAL HOMOLOG PROTEIN"/>
    <property type="match status" value="1"/>
</dbReference>
<dbReference type="VEuPathDB" id="FungiDB:ATCC64974_550"/>
<evidence type="ECO:0000256" key="4">
    <source>
        <dbReference type="RuleBase" id="RU004514"/>
    </source>
</evidence>
<dbReference type="PROSITE" id="PS01211">
    <property type="entry name" value="UPF0001"/>
    <property type="match status" value="1"/>
</dbReference>
<dbReference type="AlphaFoldDB" id="A0A100IKT1"/>
<evidence type="ECO:0000256" key="3">
    <source>
        <dbReference type="PIRSR" id="PIRSR004848-1"/>
    </source>
</evidence>
<dbReference type="HAMAP" id="MF_02087">
    <property type="entry name" value="PLP_homeostasis"/>
    <property type="match status" value="1"/>
</dbReference>
<dbReference type="FunFam" id="3.20.20.10:FF:000007">
    <property type="entry name" value="Pyridoxal phosphate homeostasis protein"/>
    <property type="match status" value="1"/>
</dbReference>
<feature type="modified residue" description="N6-(pyridoxal phosphate)lysine" evidence="2 3">
    <location>
        <position position="47"/>
    </location>
</feature>
<dbReference type="CDD" id="cd06822">
    <property type="entry name" value="PLPDE_III_YBL036c_euk"/>
    <property type="match status" value="1"/>
</dbReference>
<dbReference type="PaxDb" id="5061-CADANGAP00010776"/>
<dbReference type="OMA" id="PLEWHMI"/>
<reference evidence="7" key="1">
    <citation type="journal article" date="2016" name="Genome Announc.">
        <title>Draft genome sequence of Aspergillus niger strain An76.</title>
        <authorList>
            <person name="Gong W."/>
            <person name="Cheng Z."/>
            <person name="Zhang H."/>
            <person name="Liu L."/>
            <person name="Gao P."/>
            <person name="Wang L."/>
        </authorList>
    </citation>
    <scope>NUCLEOTIDE SEQUENCE [LARGE SCALE GENOMIC DNA]</scope>
    <source>
        <strain evidence="7">An76</strain>
    </source>
</reference>
<keyword evidence="1 2" id="KW-0663">Pyridoxal phosphate</keyword>
<comment type="similarity">
    <text evidence="2 4">Belongs to the pyridoxal phosphate-binding protein YggS/PROSC family.</text>
</comment>
<dbReference type="Proteomes" id="UP000068243">
    <property type="component" value="Unassembled WGS sequence"/>
</dbReference>
<dbReference type="EMBL" id="BCMY01000008">
    <property type="protein sequence ID" value="GAQ43063.1"/>
    <property type="molecule type" value="Genomic_DNA"/>
</dbReference>
<protein>
    <recommendedName>
        <fullName evidence="2">Pyridoxal phosphate homeostasis protein</fullName>
        <shortName evidence="2">PLP homeostasis protein</shortName>
    </recommendedName>
</protein>
<comment type="cofactor">
    <cofactor evidence="3">
        <name>pyridoxal 5'-phosphate</name>
        <dbReference type="ChEBI" id="CHEBI:597326"/>
    </cofactor>
</comment>
<comment type="function">
    <text evidence="2">Pyridoxal 5'-phosphate (PLP)-binding protein, which may be involved in intracellular homeostatic regulation of pyridoxal 5'-phosphate (PLP), the active form of vitamin B6.</text>
</comment>
<evidence type="ECO:0000256" key="1">
    <source>
        <dbReference type="ARBA" id="ARBA00022898"/>
    </source>
</evidence>
<evidence type="ECO:0000256" key="2">
    <source>
        <dbReference type="HAMAP-Rule" id="MF_03225"/>
    </source>
</evidence>
<evidence type="ECO:0000313" key="7">
    <source>
        <dbReference type="Proteomes" id="UP000068243"/>
    </source>
</evidence>
<dbReference type="InterPro" id="IPR001608">
    <property type="entry name" value="Ala_racemase_N"/>
</dbReference>
<organism evidence="6 7">
    <name type="scientific">Aspergillus niger</name>
    <dbReference type="NCBI Taxonomy" id="5061"/>
    <lineage>
        <taxon>Eukaryota</taxon>
        <taxon>Fungi</taxon>
        <taxon>Dikarya</taxon>
        <taxon>Ascomycota</taxon>
        <taxon>Pezizomycotina</taxon>
        <taxon>Eurotiomycetes</taxon>
        <taxon>Eurotiomycetidae</taxon>
        <taxon>Eurotiales</taxon>
        <taxon>Aspergillaceae</taxon>
        <taxon>Aspergillus</taxon>
        <taxon>Aspergillus subgen. Circumdati</taxon>
    </lineage>
</organism>
<dbReference type="VEuPathDB" id="FungiDB:ASPNIDRAFT2_1115286"/>
<evidence type="ECO:0000259" key="5">
    <source>
        <dbReference type="Pfam" id="PF01168"/>
    </source>
</evidence>
<dbReference type="VEuPathDB" id="FungiDB:M747DRAFT_271781"/>
<comment type="caution">
    <text evidence="6">The sequence shown here is derived from an EMBL/GenBank/DDBJ whole genome shotgun (WGS) entry which is preliminary data.</text>
</comment>
<dbReference type="NCBIfam" id="TIGR00044">
    <property type="entry name" value="YggS family pyridoxal phosphate-dependent enzyme"/>
    <property type="match status" value="1"/>
</dbReference>
<sequence>MTTSIRPSTPTRTTTLLTNLATVTARINTATTSSPKTTPPRLVAVSKLKPASDILTLHTTTNPPTHQTHFGENYLQELQEKARLLPTTIKWHFIGGLQSNKCVTLARDTPALWAVESVDSTKKASLLDKGWGERSAEVKATNHEEKLRVFVQVNTSGEENKSGVEPGDGALELCRFIRDKCPRLRLQGVMTIGAIARSKATTPENENEDFVCLRETRDRVVKELGLLGEEAKLELSMGMSEDFEGAIALGSDEVRVGTTIFGDRPPKDQARVV</sequence>
<dbReference type="Pfam" id="PF01168">
    <property type="entry name" value="Ala_racemase_N"/>
    <property type="match status" value="1"/>
</dbReference>
<dbReference type="InterPro" id="IPR029066">
    <property type="entry name" value="PLP-binding_barrel"/>
</dbReference>
<dbReference type="PIRSF" id="PIRSF004848">
    <property type="entry name" value="YBL036c_PLPDEIII"/>
    <property type="match status" value="1"/>
</dbReference>
<dbReference type="GO" id="GO:0030170">
    <property type="term" value="F:pyridoxal phosphate binding"/>
    <property type="evidence" value="ECO:0007669"/>
    <property type="project" value="UniProtKB-UniRule"/>
</dbReference>
<evidence type="ECO:0000313" key="6">
    <source>
        <dbReference type="EMBL" id="GAQ43063.1"/>
    </source>
</evidence>
<dbReference type="SUPFAM" id="SSF51419">
    <property type="entry name" value="PLP-binding barrel"/>
    <property type="match status" value="1"/>
</dbReference>
<feature type="domain" description="Alanine racemase N-terminal" evidence="5">
    <location>
        <begin position="20"/>
        <end position="265"/>
    </location>
</feature>
<dbReference type="InterPro" id="IPR011078">
    <property type="entry name" value="PyrdxlP_homeostasis"/>
</dbReference>
<dbReference type="OrthoDB" id="10264196at2759"/>
<gene>
    <name evidence="6" type="ORF">ABL_05724</name>
</gene>
<dbReference type="Gene3D" id="3.20.20.10">
    <property type="entry name" value="Alanine racemase"/>
    <property type="match status" value="1"/>
</dbReference>
<name>A0A100IKT1_ASPNG</name>